<dbReference type="Pfam" id="PF00892">
    <property type="entry name" value="EamA"/>
    <property type="match status" value="1"/>
</dbReference>
<feature type="transmembrane region" description="Helical" evidence="1">
    <location>
        <begin position="123"/>
        <end position="144"/>
    </location>
</feature>
<reference evidence="3" key="1">
    <citation type="journal article" date="2020" name="Fungal Divers.">
        <title>Resolving the Mortierellaceae phylogeny through synthesis of multi-gene phylogenetics and phylogenomics.</title>
        <authorList>
            <person name="Vandepol N."/>
            <person name="Liber J."/>
            <person name="Desiro A."/>
            <person name="Na H."/>
            <person name="Kennedy M."/>
            <person name="Barry K."/>
            <person name="Grigoriev I.V."/>
            <person name="Miller A.N."/>
            <person name="O'Donnell K."/>
            <person name="Stajich J.E."/>
            <person name="Bonito G."/>
        </authorList>
    </citation>
    <scope>NUCLEOTIDE SEQUENCE</scope>
    <source>
        <strain evidence="3">NRRL 2769</strain>
    </source>
</reference>
<feature type="transmembrane region" description="Helical" evidence="1">
    <location>
        <begin position="24"/>
        <end position="47"/>
    </location>
</feature>
<dbReference type="GO" id="GO:0016020">
    <property type="term" value="C:membrane"/>
    <property type="evidence" value="ECO:0007669"/>
    <property type="project" value="InterPro"/>
</dbReference>
<dbReference type="EMBL" id="JAAAID010000134">
    <property type="protein sequence ID" value="KAG0021894.1"/>
    <property type="molecule type" value="Genomic_DNA"/>
</dbReference>
<dbReference type="PANTHER" id="PTHR31965:SF1">
    <property type="entry name" value="TRANSMEMBRANE PROTEIN 42"/>
    <property type="match status" value="1"/>
</dbReference>
<protein>
    <recommendedName>
        <fullName evidence="2">EamA domain-containing protein</fullName>
    </recommendedName>
</protein>
<feature type="transmembrane region" description="Helical" evidence="1">
    <location>
        <begin position="88"/>
        <end position="111"/>
    </location>
</feature>
<keyword evidence="1" id="KW-1133">Transmembrane helix</keyword>
<dbReference type="Gene3D" id="1.10.3730.20">
    <property type="match status" value="1"/>
</dbReference>
<dbReference type="Proteomes" id="UP000703661">
    <property type="component" value="Unassembled WGS sequence"/>
</dbReference>
<feature type="domain" description="EamA" evidence="2">
    <location>
        <begin position="30"/>
        <end position="167"/>
    </location>
</feature>
<dbReference type="SUPFAM" id="SSF103481">
    <property type="entry name" value="Multidrug resistance efflux transporter EmrE"/>
    <property type="match status" value="1"/>
</dbReference>
<accession>A0A9P6T3E3</accession>
<dbReference type="InterPro" id="IPR000620">
    <property type="entry name" value="EamA_dom"/>
</dbReference>
<organism evidence="3 4">
    <name type="scientific">Entomortierella chlamydospora</name>
    <dbReference type="NCBI Taxonomy" id="101097"/>
    <lineage>
        <taxon>Eukaryota</taxon>
        <taxon>Fungi</taxon>
        <taxon>Fungi incertae sedis</taxon>
        <taxon>Mucoromycota</taxon>
        <taxon>Mortierellomycotina</taxon>
        <taxon>Mortierellomycetes</taxon>
        <taxon>Mortierellales</taxon>
        <taxon>Mortierellaceae</taxon>
        <taxon>Entomortierella</taxon>
    </lineage>
</organism>
<feature type="transmembrane region" description="Helical" evidence="1">
    <location>
        <begin position="150"/>
        <end position="169"/>
    </location>
</feature>
<evidence type="ECO:0000259" key="2">
    <source>
        <dbReference type="Pfam" id="PF00892"/>
    </source>
</evidence>
<keyword evidence="1" id="KW-0472">Membrane</keyword>
<dbReference type="PANTHER" id="PTHR31965">
    <property type="entry name" value="TRANSMEMBRANE PROTEIN 42"/>
    <property type="match status" value="1"/>
</dbReference>
<proteinExistence type="predicted"/>
<evidence type="ECO:0000313" key="3">
    <source>
        <dbReference type="EMBL" id="KAG0021894.1"/>
    </source>
</evidence>
<gene>
    <name evidence="3" type="ORF">BGZ80_001488</name>
</gene>
<sequence length="180" mass="18977">MSGHRPRKSSAAARKRAAASSSSVGSSAAIPTAILAGTFAALASVFAKLTLDARTIDFLRNACNTFLAPTTPYCTTMFIAKEGETSPIVVAVRSACFGLIFICNATMWTLFTKALNRSKSSATVTVINSAANFCLTAVLGYALFSEPLAMQWWFGASLIVLGSVLVSSNESSESSKKKKE</sequence>
<dbReference type="AlphaFoldDB" id="A0A9P6T3E3"/>
<comment type="caution">
    <text evidence="3">The sequence shown here is derived from an EMBL/GenBank/DDBJ whole genome shotgun (WGS) entry which is preliminary data.</text>
</comment>
<name>A0A9P6T3E3_9FUNG</name>
<dbReference type="InterPro" id="IPR039632">
    <property type="entry name" value="TMEM42"/>
</dbReference>
<keyword evidence="4" id="KW-1185">Reference proteome</keyword>
<dbReference type="InterPro" id="IPR037185">
    <property type="entry name" value="EmrE-like"/>
</dbReference>
<keyword evidence="1" id="KW-0812">Transmembrane</keyword>
<evidence type="ECO:0000256" key="1">
    <source>
        <dbReference type="SAM" id="Phobius"/>
    </source>
</evidence>
<evidence type="ECO:0000313" key="4">
    <source>
        <dbReference type="Proteomes" id="UP000703661"/>
    </source>
</evidence>